<sequence>MTSLKDEMSSPHILGLDDDFLNLIQDFEPPNLNCDVDLSVFPENIPVQATQLPRNVALDMSQSFASTVSGSIYASGSTSPSSPDSARSDASGGRLDYNSGSDNTANLMSPPGLNPTIYEQYFNLAQPMFVPTPTAMQQAQAALMAATSAAVYNHNVSRMSSLAQGTKIAPNGYAKVPINRLIPTLSQFPTSTSEAPPITDFSKPTKPHNVIERRYRDKLSGQLSSLRDAIPACRGHTKVNKATIMKLAAEYIAELEERLKSSEKRANAYHSVLENHGLLHFVGDHPVSEPREVPAPSVHSSIVPTIPIIYNISAGSALEGVHKSLPKAPETPPSCLDESKATSKTHDGATIRPEQSQASSTPSDLLLAQAPVPPSVLQTCVDENERPQKRQRVGTSMKLSMALFCAVLIFNPLTQWLSTGELYAQPHTISSGTSAPQMRVLHSFNGDSMGTTRTDGDWASEQQYHALYAYTTMWLDFLWLLVRVLGGLLVLTNLLNSEHQADVTDTELAKALTYAKLADTALDQGRYAEVFQLSRQGLATLSRDIPDDKVHTVLSFVWQMLRQVSHFLRYGGWIEGICANRSEVSRSLCTLLAQLYSSLAASCIMLSVDDVDCEANGVDSDTSVSISQLMLSCLMSLNSAQAGIYVTGCTTTGDVIHAYDRVALALLIIGRTSCTSIFAAGWWAPGLASYCLQRGVKSTSYLDYIVSTGCVSDLKDYTGFIRSMSDNSRGGFSSLPRTIEYSDPLVLVEYGYRQSRLVYLFEKIQQELPNGSIKESSKQLYTQAMQNLTEIYESSKVADDPVTGRLALLGMTTCSAVLAFASSKSTSSKNLNELRELVMDLQSAQVVDGDMRSGGERALYCTIVALLCKYEGRITYTLDALAHATIELSNANCASIPVSSILACIAAELAIEARIAIWSADDCKTSHREFSRASQLNIWSLGRVSTVYKPAASAQARLQAKLLLMGRRNILQNRLHVRKAQHMAAKLDCQRIGS</sequence>
<dbReference type="GO" id="GO:0000978">
    <property type="term" value="F:RNA polymerase II cis-regulatory region sequence-specific DNA binding"/>
    <property type="evidence" value="ECO:0007669"/>
    <property type="project" value="TreeGrafter"/>
</dbReference>
<protein>
    <recommendedName>
        <fullName evidence="13">BHLH domain-containing protein</fullName>
    </recommendedName>
</protein>
<dbReference type="Proteomes" id="UP000054560">
    <property type="component" value="Unassembled WGS sequence"/>
</dbReference>
<feature type="compositionally biased region" description="Polar residues" evidence="12">
    <location>
        <begin position="353"/>
        <end position="362"/>
    </location>
</feature>
<dbReference type="EMBL" id="KQ243054">
    <property type="protein sequence ID" value="KNC76548.1"/>
    <property type="molecule type" value="Genomic_DNA"/>
</dbReference>
<dbReference type="SMART" id="SM00353">
    <property type="entry name" value="HLH"/>
    <property type="match status" value="1"/>
</dbReference>
<dbReference type="GO" id="GO:0005634">
    <property type="term" value="C:nucleus"/>
    <property type="evidence" value="ECO:0007669"/>
    <property type="project" value="UniProtKB-SubCell"/>
</dbReference>
<feature type="compositionally biased region" description="Low complexity" evidence="12">
    <location>
        <begin position="72"/>
        <end position="93"/>
    </location>
</feature>
<dbReference type="AlphaFoldDB" id="A0A0L0FKK3"/>
<reference evidence="14 15" key="1">
    <citation type="submission" date="2011-02" db="EMBL/GenBank/DDBJ databases">
        <title>The Genome Sequence of Sphaeroforma arctica JP610.</title>
        <authorList>
            <consortium name="The Broad Institute Genome Sequencing Platform"/>
            <person name="Russ C."/>
            <person name="Cuomo C."/>
            <person name="Young S.K."/>
            <person name="Zeng Q."/>
            <person name="Gargeya S."/>
            <person name="Alvarado L."/>
            <person name="Berlin A."/>
            <person name="Chapman S.B."/>
            <person name="Chen Z."/>
            <person name="Freedman E."/>
            <person name="Gellesch M."/>
            <person name="Goldberg J."/>
            <person name="Griggs A."/>
            <person name="Gujja S."/>
            <person name="Heilman E."/>
            <person name="Heiman D."/>
            <person name="Howarth C."/>
            <person name="Mehta T."/>
            <person name="Neiman D."/>
            <person name="Pearson M."/>
            <person name="Roberts A."/>
            <person name="Saif S."/>
            <person name="Shea T."/>
            <person name="Shenoy N."/>
            <person name="Sisk P."/>
            <person name="Stolte C."/>
            <person name="Sykes S."/>
            <person name="White J."/>
            <person name="Yandava C."/>
            <person name="Burger G."/>
            <person name="Gray M.W."/>
            <person name="Holland P.W.H."/>
            <person name="King N."/>
            <person name="Lang F.B.F."/>
            <person name="Roger A.J."/>
            <person name="Ruiz-Trillo I."/>
            <person name="Haas B."/>
            <person name="Nusbaum C."/>
            <person name="Birren B."/>
        </authorList>
    </citation>
    <scope>NUCLEOTIDE SEQUENCE [LARGE SCALE GENOMIC DNA]</scope>
    <source>
        <strain evidence="14 15">JP610</strain>
    </source>
</reference>
<organism evidence="14 15">
    <name type="scientific">Sphaeroforma arctica JP610</name>
    <dbReference type="NCBI Taxonomy" id="667725"/>
    <lineage>
        <taxon>Eukaryota</taxon>
        <taxon>Ichthyosporea</taxon>
        <taxon>Ichthyophonida</taxon>
        <taxon>Sphaeroforma</taxon>
    </lineage>
</organism>
<evidence type="ECO:0000256" key="9">
    <source>
        <dbReference type="ARBA" id="ARBA00023163"/>
    </source>
</evidence>
<evidence type="ECO:0000256" key="11">
    <source>
        <dbReference type="SAM" id="Coils"/>
    </source>
</evidence>
<evidence type="ECO:0000256" key="6">
    <source>
        <dbReference type="ARBA" id="ARBA00023015"/>
    </source>
</evidence>
<comment type="subcellular location">
    <subcellularLocation>
        <location evidence="2">Endoplasmic reticulum membrane</location>
        <topology evidence="2">Multi-pass membrane protein</topology>
    </subcellularLocation>
    <subcellularLocation>
        <location evidence="1">Nucleus</location>
    </subcellularLocation>
</comment>
<keyword evidence="15" id="KW-1185">Reference proteome</keyword>
<evidence type="ECO:0000256" key="5">
    <source>
        <dbReference type="ARBA" id="ARBA00022989"/>
    </source>
</evidence>
<dbReference type="GO" id="GO:0000981">
    <property type="term" value="F:DNA-binding transcription factor activity, RNA polymerase II-specific"/>
    <property type="evidence" value="ECO:0007669"/>
    <property type="project" value="TreeGrafter"/>
</dbReference>
<evidence type="ECO:0000313" key="14">
    <source>
        <dbReference type="EMBL" id="KNC76548.1"/>
    </source>
</evidence>
<keyword evidence="6" id="KW-0805">Transcription regulation</keyword>
<keyword evidence="4" id="KW-0256">Endoplasmic reticulum</keyword>
<evidence type="ECO:0000256" key="12">
    <source>
        <dbReference type="SAM" id="MobiDB-lite"/>
    </source>
</evidence>
<keyword evidence="5" id="KW-1133">Transmembrane helix</keyword>
<evidence type="ECO:0000259" key="13">
    <source>
        <dbReference type="PROSITE" id="PS50888"/>
    </source>
</evidence>
<dbReference type="PANTHER" id="PTHR46062">
    <property type="entry name" value="STEROL REGULATORY ELEMENT-BINDING PROTEIN"/>
    <property type="match status" value="1"/>
</dbReference>
<dbReference type="PROSITE" id="PS50888">
    <property type="entry name" value="BHLH"/>
    <property type="match status" value="1"/>
</dbReference>
<dbReference type="GeneID" id="25911458"/>
<dbReference type="InterPro" id="IPR011598">
    <property type="entry name" value="bHLH_dom"/>
</dbReference>
<keyword evidence="8" id="KW-0472">Membrane</keyword>
<evidence type="ECO:0000256" key="7">
    <source>
        <dbReference type="ARBA" id="ARBA00023125"/>
    </source>
</evidence>
<evidence type="ECO:0000256" key="10">
    <source>
        <dbReference type="ARBA" id="ARBA00023242"/>
    </source>
</evidence>
<dbReference type="GO" id="GO:0005789">
    <property type="term" value="C:endoplasmic reticulum membrane"/>
    <property type="evidence" value="ECO:0007669"/>
    <property type="project" value="UniProtKB-SubCell"/>
</dbReference>
<dbReference type="Pfam" id="PF00010">
    <property type="entry name" value="HLH"/>
    <property type="match status" value="1"/>
</dbReference>
<dbReference type="OrthoDB" id="2133190at2759"/>
<gene>
    <name evidence="14" type="ORF">SARC_10954</name>
</gene>
<dbReference type="InterPro" id="IPR036638">
    <property type="entry name" value="HLH_DNA-bd_sf"/>
</dbReference>
<accession>A0A0L0FKK3</accession>
<dbReference type="CDD" id="cd11395">
    <property type="entry name" value="bHLHzip_SREBP_like"/>
    <property type="match status" value="1"/>
</dbReference>
<keyword evidence="3" id="KW-0812">Transmembrane</keyword>
<dbReference type="GO" id="GO:0046983">
    <property type="term" value="F:protein dimerization activity"/>
    <property type="evidence" value="ECO:0007669"/>
    <property type="project" value="InterPro"/>
</dbReference>
<keyword evidence="10" id="KW-0539">Nucleus</keyword>
<feature type="domain" description="BHLH" evidence="13">
    <location>
        <begin position="203"/>
        <end position="255"/>
    </location>
</feature>
<dbReference type="STRING" id="667725.A0A0L0FKK3"/>
<feature type="coiled-coil region" evidence="11">
    <location>
        <begin position="245"/>
        <end position="272"/>
    </location>
</feature>
<evidence type="ECO:0000256" key="1">
    <source>
        <dbReference type="ARBA" id="ARBA00004123"/>
    </source>
</evidence>
<feature type="region of interest" description="Disordered" evidence="12">
    <location>
        <begin position="323"/>
        <end position="362"/>
    </location>
</feature>
<feature type="region of interest" description="Disordered" evidence="12">
    <location>
        <begin position="72"/>
        <end position="110"/>
    </location>
</feature>
<dbReference type="RefSeq" id="XP_014150450.1">
    <property type="nucleotide sequence ID" value="XM_014294975.1"/>
</dbReference>
<proteinExistence type="predicted"/>
<evidence type="ECO:0000256" key="8">
    <source>
        <dbReference type="ARBA" id="ARBA00023136"/>
    </source>
</evidence>
<keyword evidence="11" id="KW-0175">Coiled coil</keyword>
<evidence type="ECO:0000256" key="2">
    <source>
        <dbReference type="ARBA" id="ARBA00004477"/>
    </source>
</evidence>
<evidence type="ECO:0000256" key="4">
    <source>
        <dbReference type="ARBA" id="ARBA00022824"/>
    </source>
</evidence>
<feature type="compositionally biased region" description="Basic and acidic residues" evidence="12">
    <location>
        <begin position="337"/>
        <end position="349"/>
    </location>
</feature>
<evidence type="ECO:0000313" key="15">
    <source>
        <dbReference type="Proteomes" id="UP000054560"/>
    </source>
</evidence>
<dbReference type="SUPFAM" id="SSF47459">
    <property type="entry name" value="HLH, helix-loop-helix DNA-binding domain"/>
    <property type="match status" value="1"/>
</dbReference>
<evidence type="ECO:0000256" key="3">
    <source>
        <dbReference type="ARBA" id="ARBA00022692"/>
    </source>
</evidence>
<keyword evidence="9" id="KW-0804">Transcription</keyword>
<keyword evidence="7" id="KW-0238">DNA-binding</keyword>
<dbReference type="Gene3D" id="4.10.280.10">
    <property type="entry name" value="Helix-loop-helix DNA-binding domain"/>
    <property type="match status" value="1"/>
</dbReference>
<feature type="compositionally biased region" description="Polar residues" evidence="12">
    <location>
        <begin position="98"/>
        <end position="107"/>
    </location>
</feature>
<name>A0A0L0FKK3_9EUKA</name>
<dbReference type="PANTHER" id="PTHR46062:SF1">
    <property type="entry name" value="LP12374P"/>
    <property type="match status" value="1"/>
</dbReference>